<name>A0A4R4UJG6_9PSEU</name>
<comment type="caution">
    <text evidence="1">The sequence shown here is derived from an EMBL/GenBank/DDBJ whole genome shotgun (WGS) entry which is preliminary data.</text>
</comment>
<proteinExistence type="predicted"/>
<reference evidence="1 2" key="1">
    <citation type="submission" date="2019-03" db="EMBL/GenBank/DDBJ databases">
        <title>Draft genome sequences of novel Actinobacteria.</title>
        <authorList>
            <person name="Sahin N."/>
            <person name="Ay H."/>
            <person name="Saygin H."/>
        </authorList>
    </citation>
    <scope>NUCLEOTIDE SEQUENCE [LARGE SCALE GENOMIC DNA]</scope>
    <source>
        <strain evidence="1 2">16K404</strain>
    </source>
</reference>
<sequence>MPAIPDPRQRTAVSVASVIGRQVFNVLAGRSGARSVREHLTATVFGNLLGLRLRGADHPEYRLRSVHACAIGDSAVEACLVVGAHRVRALALRLERRAERWVCTRLSPVERSAI</sequence>
<protein>
    <submittedName>
        <fullName evidence="1">Uncharacterized protein</fullName>
    </submittedName>
</protein>
<organism evidence="1 2">
    <name type="scientific">Saccharopolyspora aridisoli</name>
    <dbReference type="NCBI Taxonomy" id="2530385"/>
    <lineage>
        <taxon>Bacteria</taxon>
        <taxon>Bacillati</taxon>
        <taxon>Actinomycetota</taxon>
        <taxon>Actinomycetes</taxon>
        <taxon>Pseudonocardiales</taxon>
        <taxon>Pseudonocardiaceae</taxon>
        <taxon>Saccharopolyspora</taxon>
    </lineage>
</organism>
<dbReference type="Pfam" id="PF20060">
    <property type="entry name" value="DUF6459"/>
    <property type="match status" value="1"/>
</dbReference>
<evidence type="ECO:0000313" key="1">
    <source>
        <dbReference type="EMBL" id="TDC88503.1"/>
    </source>
</evidence>
<dbReference type="Proteomes" id="UP000294744">
    <property type="component" value="Unassembled WGS sequence"/>
</dbReference>
<keyword evidence="2" id="KW-1185">Reference proteome</keyword>
<gene>
    <name evidence="1" type="ORF">E1161_23540</name>
</gene>
<accession>A0A4R4UJG6</accession>
<dbReference type="AlphaFoldDB" id="A0A4R4UJG6"/>
<dbReference type="OrthoDB" id="3266345at2"/>
<dbReference type="InterPro" id="IPR045596">
    <property type="entry name" value="DUF6459"/>
</dbReference>
<evidence type="ECO:0000313" key="2">
    <source>
        <dbReference type="Proteomes" id="UP000294744"/>
    </source>
</evidence>
<dbReference type="EMBL" id="SMKV01000042">
    <property type="protein sequence ID" value="TDC88503.1"/>
    <property type="molecule type" value="Genomic_DNA"/>
</dbReference>